<keyword evidence="3" id="KW-1185">Reference proteome</keyword>
<sequence length="218" mass="24350">MPNKYNEIMSRVTVTSDMHERIIDNIRRADLDPKGYRLQQLFRHNKRVMYIAVCFLLLLTGVFVTTQNINQSETVQPIDQVTGPVLGAPDITEYPSVQELAAGIGFEVKEVAQIPFQVGQTDYSSVSGEMAQIHYSGADNSLMFRMSPGNNDISGDFKQYSDTKTISSKDERVTIKGNGGKYELAIWQSNGFSYCLSTEKGISEKDLMLTVQSVQSVQ</sequence>
<dbReference type="RefSeq" id="WP_076114378.1">
    <property type="nucleotide sequence ID" value="NZ_MPTB01000074.1"/>
</dbReference>
<organism evidence="2 3">
    <name type="scientific">Paenibacillus borealis</name>
    <dbReference type="NCBI Taxonomy" id="160799"/>
    <lineage>
        <taxon>Bacteria</taxon>
        <taxon>Bacillati</taxon>
        <taxon>Bacillota</taxon>
        <taxon>Bacilli</taxon>
        <taxon>Bacillales</taxon>
        <taxon>Paenibacillaceae</taxon>
        <taxon>Paenibacillus</taxon>
    </lineage>
</organism>
<dbReference type="Proteomes" id="UP000187412">
    <property type="component" value="Unassembled WGS sequence"/>
</dbReference>
<comment type="caution">
    <text evidence="2">The sequence shown here is derived from an EMBL/GenBank/DDBJ whole genome shotgun (WGS) entry which is preliminary data.</text>
</comment>
<keyword evidence="1" id="KW-0472">Membrane</keyword>
<feature type="transmembrane region" description="Helical" evidence="1">
    <location>
        <begin position="48"/>
        <end position="66"/>
    </location>
</feature>
<accession>A0ABX3GXA2</accession>
<proteinExistence type="predicted"/>
<keyword evidence="1" id="KW-1133">Transmembrane helix</keyword>
<evidence type="ECO:0000313" key="3">
    <source>
        <dbReference type="Proteomes" id="UP000187412"/>
    </source>
</evidence>
<dbReference type="EMBL" id="MPTB01000074">
    <property type="protein sequence ID" value="OMD36958.1"/>
    <property type="molecule type" value="Genomic_DNA"/>
</dbReference>
<name>A0ABX3GXA2_PAEBO</name>
<keyword evidence="1" id="KW-0812">Transmembrane</keyword>
<evidence type="ECO:0000256" key="1">
    <source>
        <dbReference type="SAM" id="Phobius"/>
    </source>
</evidence>
<reference evidence="2 3" key="1">
    <citation type="submission" date="2016-10" db="EMBL/GenBank/DDBJ databases">
        <title>Paenibacillus species isolates.</title>
        <authorList>
            <person name="Beno S.M."/>
        </authorList>
    </citation>
    <scope>NUCLEOTIDE SEQUENCE [LARGE SCALE GENOMIC DNA]</scope>
    <source>
        <strain evidence="2 3">FSL H7-0744</strain>
    </source>
</reference>
<gene>
    <name evidence="2" type="ORF">BSK56_31770</name>
</gene>
<evidence type="ECO:0008006" key="4">
    <source>
        <dbReference type="Google" id="ProtNLM"/>
    </source>
</evidence>
<protein>
    <recommendedName>
        <fullName evidence="4">DUF4367 domain-containing protein</fullName>
    </recommendedName>
</protein>
<evidence type="ECO:0000313" key="2">
    <source>
        <dbReference type="EMBL" id="OMD36958.1"/>
    </source>
</evidence>